<accession>A0A1I1FUS5</accession>
<keyword evidence="2" id="KW-0472">Membrane</keyword>
<keyword evidence="4" id="KW-0418">Kinase</keyword>
<dbReference type="RefSeq" id="WP_093822702.1">
    <property type="nucleotide sequence ID" value="NZ_FOLQ01000001.1"/>
</dbReference>
<feature type="coiled-coil region" evidence="1">
    <location>
        <begin position="177"/>
        <end position="209"/>
    </location>
</feature>
<feature type="domain" description="Signal transduction histidine kinase internal region" evidence="3">
    <location>
        <begin position="201"/>
        <end position="280"/>
    </location>
</feature>
<feature type="transmembrane region" description="Helical" evidence="2">
    <location>
        <begin position="15"/>
        <end position="34"/>
    </location>
</feature>
<evidence type="ECO:0000313" key="4">
    <source>
        <dbReference type="EMBL" id="SFC03289.1"/>
    </source>
</evidence>
<feature type="transmembrane region" description="Helical" evidence="2">
    <location>
        <begin position="159"/>
        <end position="176"/>
    </location>
</feature>
<reference evidence="4 5" key="1">
    <citation type="submission" date="2016-10" db="EMBL/GenBank/DDBJ databases">
        <authorList>
            <person name="de Groot N.N."/>
        </authorList>
    </citation>
    <scope>NUCLEOTIDE SEQUENCE [LARGE SCALE GENOMIC DNA]</scope>
    <source>
        <strain evidence="4 5">DSM 26130</strain>
    </source>
</reference>
<dbReference type="GO" id="GO:0016020">
    <property type="term" value="C:membrane"/>
    <property type="evidence" value="ECO:0007669"/>
    <property type="project" value="InterPro"/>
</dbReference>
<dbReference type="Proteomes" id="UP000198598">
    <property type="component" value="Unassembled WGS sequence"/>
</dbReference>
<dbReference type="STRING" id="662367.SAMN05216167_101318"/>
<keyword evidence="1" id="KW-0175">Coiled coil</keyword>
<sequence length="383" mass="43899">MDSPAGYSLTLTQKVRLALSVFAIYWPIKLYIFFDHLTWEGVQRFWWVWLLEITMTVLFFTAWLSLSERLERWFWGWSESDFLVNIKLPAKLATLLVAGALAIVLNLAFYNLWVTVIGYMNRADDPLHQVPSMKAGLATPVDERITALTKRATQQRERFNDGLTVMAMLSAFYLAANLRGYKQLEELRVKAEQLKREATQAQFAALKNQVNPHFLFNSLSILSSLVEVDTRLSVQFINRLAKAYRYILEQRDVEQVSLKTELDFLEAYVFLLNIRFDGKLKIITSVPSHEATRYRIAPLTLQLLVENAVKHNQMSIEDPLIISIYKDANTLLIANPIQLRPQPESSTGMGLQNIINRYRLLTDRSVGVGEEGGSFIIKIPLLP</sequence>
<evidence type="ECO:0000256" key="2">
    <source>
        <dbReference type="SAM" id="Phobius"/>
    </source>
</evidence>
<organism evidence="4 5">
    <name type="scientific">Spirosoma endophyticum</name>
    <dbReference type="NCBI Taxonomy" id="662367"/>
    <lineage>
        <taxon>Bacteria</taxon>
        <taxon>Pseudomonadati</taxon>
        <taxon>Bacteroidota</taxon>
        <taxon>Cytophagia</taxon>
        <taxon>Cytophagales</taxon>
        <taxon>Cytophagaceae</taxon>
        <taxon>Spirosoma</taxon>
    </lineage>
</organism>
<dbReference type="InterPro" id="IPR050640">
    <property type="entry name" value="Bact_2-comp_sensor_kinase"/>
</dbReference>
<feature type="transmembrane region" description="Helical" evidence="2">
    <location>
        <begin position="92"/>
        <end position="113"/>
    </location>
</feature>
<name>A0A1I1FUS5_9BACT</name>
<keyword evidence="4" id="KW-0808">Transferase</keyword>
<keyword evidence="2" id="KW-0812">Transmembrane</keyword>
<gene>
    <name evidence="4" type="ORF">SAMN05216167_101318</name>
</gene>
<dbReference type="Pfam" id="PF06580">
    <property type="entry name" value="His_kinase"/>
    <property type="match status" value="1"/>
</dbReference>
<dbReference type="AlphaFoldDB" id="A0A1I1FUS5"/>
<feature type="transmembrane region" description="Helical" evidence="2">
    <location>
        <begin position="46"/>
        <end position="66"/>
    </location>
</feature>
<protein>
    <submittedName>
        <fullName evidence="4">Histidine kinase</fullName>
    </submittedName>
</protein>
<proteinExistence type="predicted"/>
<dbReference type="PANTHER" id="PTHR34220:SF7">
    <property type="entry name" value="SENSOR HISTIDINE KINASE YPDA"/>
    <property type="match status" value="1"/>
</dbReference>
<dbReference type="EMBL" id="FOLQ01000001">
    <property type="protein sequence ID" value="SFC03289.1"/>
    <property type="molecule type" value="Genomic_DNA"/>
</dbReference>
<dbReference type="OrthoDB" id="927174at2"/>
<dbReference type="PANTHER" id="PTHR34220">
    <property type="entry name" value="SENSOR HISTIDINE KINASE YPDA"/>
    <property type="match status" value="1"/>
</dbReference>
<keyword evidence="2" id="KW-1133">Transmembrane helix</keyword>
<evidence type="ECO:0000256" key="1">
    <source>
        <dbReference type="SAM" id="Coils"/>
    </source>
</evidence>
<keyword evidence="5" id="KW-1185">Reference proteome</keyword>
<dbReference type="GO" id="GO:0000155">
    <property type="term" value="F:phosphorelay sensor kinase activity"/>
    <property type="evidence" value="ECO:0007669"/>
    <property type="project" value="InterPro"/>
</dbReference>
<evidence type="ECO:0000259" key="3">
    <source>
        <dbReference type="Pfam" id="PF06580"/>
    </source>
</evidence>
<evidence type="ECO:0000313" key="5">
    <source>
        <dbReference type="Proteomes" id="UP000198598"/>
    </source>
</evidence>
<dbReference type="InterPro" id="IPR010559">
    <property type="entry name" value="Sig_transdc_His_kin_internal"/>
</dbReference>